<dbReference type="EMBL" id="JAWSTH010000024">
    <property type="protein sequence ID" value="MDW5594935.1"/>
    <property type="molecule type" value="Genomic_DNA"/>
</dbReference>
<evidence type="ECO:0000313" key="5">
    <source>
        <dbReference type="EMBL" id="MDW5594935.1"/>
    </source>
</evidence>
<feature type="compositionally biased region" description="Low complexity" evidence="3">
    <location>
        <begin position="19"/>
        <end position="33"/>
    </location>
</feature>
<keyword evidence="2 5" id="KW-0378">Hydrolase</keyword>
<feature type="region of interest" description="Disordered" evidence="3">
    <location>
        <begin position="1"/>
        <end position="38"/>
    </location>
</feature>
<dbReference type="InterPro" id="IPR003736">
    <property type="entry name" value="PAAI_dom"/>
</dbReference>
<dbReference type="RefSeq" id="WP_318597268.1">
    <property type="nucleotide sequence ID" value="NZ_JAWSTH010000024.1"/>
</dbReference>
<dbReference type="InterPro" id="IPR039298">
    <property type="entry name" value="ACOT13"/>
</dbReference>
<evidence type="ECO:0000256" key="3">
    <source>
        <dbReference type="SAM" id="MobiDB-lite"/>
    </source>
</evidence>
<dbReference type="PANTHER" id="PTHR21660:SF1">
    <property type="entry name" value="ACYL-COENZYME A THIOESTERASE 13"/>
    <property type="match status" value="1"/>
</dbReference>
<reference evidence="6" key="1">
    <citation type="submission" date="2023-07" db="EMBL/GenBank/DDBJ databases">
        <title>Conexibacter stalactiti sp. nov., isolated from stalactites in a lava cave and emended description of the genus Conexibacter.</title>
        <authorList>
            <person name="Lee S.D."/>
        </authorList>
    </citation>
    <scope>NUCLEOTIDE SEQUENCE [LARGE SCALE GENOMIC DNA]</scope>
    <source>
        <strain evidence="6">KCTC 39840</strain>
    </source>
</reference>
<evidence type="ECO:0000313" key="6">
    <source>
        <dbReference type="Proteomes" id="UP001284601"/>
    </source>
</evidence>
<evidence type="ECO:0000256" key="2">
    <source>
        <dbReference type="ARBA" id="ARBA00022801"/>
    </source>
</evidence>
<dbReference type="InterPro" id="IPR006683">
    <property type="entry name" value="Thioestr_dom"/>
</dbReference>
<evidence type="ECO:0000256" key="1">
    <source>
        <dbReference type="ARBA" id="ARBA00008324"/>
    </source>
</evidence>
<dbReference type="SUPFAM" id="SSF54637">
    <property type="entry name" value="Thioesterase/thiol ester dehydrase-isomerase"/>
    <property type="match status" value="1"/>
</dbReference>
<comment type="caution">
    <text evidence="5">The sequence shown here is derived from an EMBL/GenBank/DDBJ whole genome shotgun (WGS) entry which is preliminary data.</text>
</comment>
<dbReference type="CDD" id="cd03443">
    <property type="entry name" value="PaaI_thioesterase"/>
    <property type="match status" value="1"/>
</dbReference>
<feature type="compositionally biased region" description="Basic and acidic residues" evidence="3">
    <location>
        <begin position="1"/>
        <end position="10"/>
    </location>
</feature>
<name>A0ABU4HQV1_9ACTN</name>
<organism evidence="5 6">
    <name type="scientific">Conexibacter stalactiti</name>
    <dbReference type="NCBI Taxonomy" id="1940611"/>
    <lineage>
        <taxon>Bacteria</taxon>
        <taxon>Bacillati</taxon>
        <taxon>Actinomycetota</taxon>
        <taxon>Thermoleophilia</taxon>
        <taxon>Solirubrobacterales</taxon>
        <taxon>Conexibacteraceae</taxon>
        <taxon>Conexibacter</taxon>
    </lineage>
</organism>
<evidence type="ECO:0000259" key="4">
    <source>
        <dbReference type="Pfam" id="PF03061"/>
    </source>
</evidence>
<dbReference type="Proteomes" id="UP001284601">
    <property type="component" value="Unassembled WGS sequence"/>
</dbReference>
<dbReference type="InterPro" id="IPR029069">
    <property type="entry name" value="HotDog_dom_sf"/>
</dbReference>
<proteinExistence type="inferred from homology"/>
<dbReference type="NCBIfam" id="TIGR00369">
    <property type="entry name" value="unchar_dom_1"/>
    <property type="match status" value="1"/>
</dbReference>
<feature type="domain" description="Thioesterase" evidence="4">
    <location>
        <begin position="108"/>
        <end position="185"/>
    </location>
</feature>
<gene>
    <name evidence="5" type="ORF">R7226_11330</name>
</gene>
<protein>
    <submittedName>
        <fullName evidence="5">PaaI family thioesterase</fullName>
        <ecNumber evidence="5">3.1.2.-</ecNumber>
    </submittedName>
</protein>
<sequence length="199" mass="20783">MSTTRDEDRTSAAAEQQQIGGAPDIAGGDAAPASWGEPRSRTITWYDPLATAAEGAKLPGRAYLEAIADGTLPPPPIASMLDFRIVEVSDGEIRFAVVPDESAYNPIGLVHGGLVCTLLDSVVGCAVHTQLPAGTGYTSIELKVSYVRPIHAHTGEIHAHGWVSKPGRRVAFAEGDVRDGDGKLLATASSSLLIMTPDG</sequence>
<comment type="similarity">
    <text evidence="1">Belongs to the thioesterase PaaI family.</text>
</comment>
<dbReference type="Pfam" id="PF03061">
    <property type="entry name" value="4HBT"/>
    <property type="match status" value="1"/>
</dbReference>
<dbReference type="Gene3D" id="3.10.129.10">
    <property type="entry name" value="Hotdog Thioesterase"/>
    <property type="match status" value="1"/>
</dbReference>
<keyword evidence="6" id="KW-1185">Reference proteome</keyword>
<dbReference type="GO" id="GO:0016787">
    <property type="term" value="F:hydrolase activity"/>
    <property type="evidence" value="ECO:0007669"/>
    <property type="project" value="UniProtKB-KW"/>
</dbReference>
<accession>A0ABU4HQV1</accession>
<dbReference type="EC" id="3.1.2.-" evidence="5"/>
<dbReference type="PANTHER" id="PTHR21660">
    <property type="entry name" value="THIOESTERASE SUPERFAMILY MEMBER-RELATED"/>
    <property type="match status" value="1"/>
</dbReference>